<comment type="caution">
    <text evidence="3">The sequence shown here is derived from an EMBL/GenBank/DDBJ whole genome shotgun (WGS) entry which is preliminary data.</text>
</comment>
<dbReference type="AlphaFoldDB" id="A0A938Y661"/>
<name>A0A938Y661_9ACTN</name>
<keyword evidence="2" id="KW-1133">Transmembrane helix</keyword>
<dbReference type="RefSeq" id="WP_205291277.1">
    <property type="nucleotide sequence ID" value="NZ_CP074406.1"/>
</dbReference>
<feature type="transmembrane region" description="Helical" evidence="2">
    <location>
        <begin position="6"/>
        <end position="39"/>
    </location>
</feature>
<evidence type="ECO:0000256" key="2">
    <source>
        <dbReference type="SAM" id="Phobius"/>
    </source>
</evidence>
<proteinExistence type="predicted"/>
<keyword evidence="4" id="KW-1185">Reference proteome</keyword>
<feature type="region of interest" description="Disordered" evidence="1">
    <location>
        <begin position="170"/>
        <end position="194"/>
    </location>
</feature>
<feature type="transmembrane region" description="Helical" evidence="2">
    <location>
        <begin position="117"/>
        <end position="136"/>
    </location>
</feature>
<keyword evidence="2" id="KW-0812">Transmembrane</keyword>
<keyword evidence="2" id="KW-0472">Membrane</keyword>
<evidence type="ECO:0000256" key="1">
    <source>
        <dbReference type="SAM" id="MobiDB-lite"/>
    </source>
</evidence>
<dbReference type="Proteomes" id="UP000663791">
    <property type="component" value="Unassembled WGS sequence"/>
</dbReference>
<feature type="transmembrane region" description="Helical" evidence="2">
    <location>
        <begin position="142"/>
        <end position="164"/>
    </location>
</feature>
<reference evidence="3" key="1">
    <citation type="submission" date="2021-01" db="EMBL/GenBank/DDBJ databases">
        <title>Novel species in genus Nocardioides.</title>
        <authorList>
            <person name="Zhang G."/>
        </authorList>
    </citation>
    <scope>NUCLEOTIDE SEQUENCE</scope>
    <source>
        <strain evidence="3">Zg-536</strain>
    </source>
</reference>
<feature type="transmembrane region" description="Helical" evidence="2">
    <location>
        <begin position="85"/>
        <end position="105"/>
    </location>
</feature>
<evidence type="ECO:0000313" key="3">
    <source>
        <dbReference type="EMBL" id="MBM9459980.1"/>
    </source>
</evidence>
<accession>A0A938Y661</accession>
<sequence>MTPLYWIAIGVAVTILTAPAAGALDLAEIFGTLLLVIGWFRLTRALEDLQLRLTLSYLALAALAVAVVLAFPVPREWLEDADPALLWASSLPALGFQAGLAHVMARRARAAGERTGVWWLVAAVAIGVAVVANVLYDAAGWRWLYGVGTVGLSGVMLFVVMAAVHGGRTWAGAPEPEPEPDPEPDTGVAAAADD</sequence>
<organism evidence="3 4">
    <name type="scientific">Nocardioides faecalis</name>
    <dbReference type="NCBI Taxonomy" id="2803858"/>
    <lineage>
        <taxon>Bacteria</taxon>
        <taxon>Bacillati</taxon>
        <taxon>Actinomycetota</taxon>
        <taxon>Actinomycetes</taxon>
        <taxon>Propionibacteriales</taxon>
        <taxon>Nocardioidaceae</taxon>
        <taxon>Nocardioides</taxon>
    </lineage>
</organism>
<gene>
    <name evidence="3" type="ORF">JK386_08695</name>
</gene>
<feature type="transmembrane region" description="Helical" evidence="2">
    <location>
        <begin position="51"/>
        <end position="73"/>
    </location>
</feature>
<protein>
    <submittedName>
        <fullName evidence="3">Uncharacterized protein</fullName>
    </submittedName>
</protein>
<dbReference type="EMBL" id="JAERTX010000006">
    <property type="protein sequence ID" value="MBM9459980.1"/>
    <property type="molecule type" value="Genomic_DNA"/>
</dbReference>
<evidence type="ECO:0000313" key="4">
    <source>
        <dbReference type="Proteomes" id="UP000663791"/>
    </source>
</evidence>